<evidence type="ECO:0000313" key="13">
    <source>
        <dbReference type="Proteomes" id="UP001061958"/>
    </source>
</evidence>
<evidence type="ECO:0000256" key="10">
    <source>
        <dbReference type="PROSITE-ProRule" id="PRU00452"/>
    </source>
</evidence>
<dbReference type="GO" id="GO:0030915">
    <property type="term" value="C:Smc5-Smc6 complex"/>
    <property type="evidence" value="ECO:0007669"/>
    <property type="project" value="InterPro"/>
</dbReference>
<keyword evidence="4" id="KW-0808">Transferase</keyword>
<dbReference type="GO" id="GO:0008270">
    <property type="term" value="F:zinc ion binding"/>
    <property type="evidence" value="ECO:0007669"/>
    <property type="project" value="UniProtKB-KW"/>
</dbReference>
<comment type="subcellular location">
    <subcellularLocation>
        <location evidence="1">Nucleus</location>
    </subcellularLocation>
</comment>
<gene>
    <name evidence="12" type="ORF">GpartN1_g7132.t1</name>
</gene>
<dbReference type="GO" id="GO:0005634">
    <property type="term" value="C:nucleus"/>
    <property type="evidence" value="ECO:0007669"/>
    <property type="project" value="UniProtKB-SubCell"/>
</dbReference>
<dbReference type="InterPro" id="IPR026846">
    <property type="entry name" value="Nse2(Mms21)"/>
</dbReference>
<organism evidence="12 13">
    <name type="scientific">Galdieria partita</name>
    <dbReference type="NCBI Taxonomy" id="83374"/>
    <lineage>
        <taxon>Eukaryota</taxon>
        <taxon>Rhodophyta</taxon>
        <taxon>Bangiophyceae</taxon>
        <taxon>Galdieriales</taxon>
        <taxon>Galdieriaceae</taxon>
        <taxon>Galdieria</taxon>
    </lineage>
</organism>
<evidence type="ECO:0000256" key="8">
    <source>
        <dbReference type="ARBA" id="ARBA00022833"/>
    </source>
</evidence>
<keyword evidence="7" id="KW-0833">Ubl conjugation pathway</keyword>
<dbReference type="Proteomes" id="UP001061958">
    <property type="component" value="Unassembled WGS sequence"/>
</dbReference>
<evidence type="ECO:0000256" key="5">
    <source>
        <dbReference type="ARBA" id="ARBA00022723"/>
    </source>
</evidence>
<protein>
    <recommendedName>
        <fullName evidence="11">SP-RING-type domain-containing protein</fullName>
    </recommendedName>
</protein>
<feature type="domain" description="SP-RING-type" evidence="11">
    <location>
        <begin position="136"/>
        <end position="230"/>
    </location>
</feature>
<dbReference type="PANTHER" id="PTHR21330:SF1">
    <property type="entry name" value="E3 SUMO-PROTEIN LIGASE NSE2"/>
    <property type="match status" value="1"/>
</dbReference>
<accession>A0A9C7UTV8</accession>
<keyword evidence="13" id="KW-1185">Reference proteome</keyword>
<comment type="caution">
    <text evidence="12">The sequence shown here is derived from an EMBL/GenBank/DDBJ whole genome shotgun (WGS) entry which is preliminary data.</text>
</comment>
<dbReference type="EMBL" id="BQMJ01000067">
    <property type="protein sequence ID" value="GJQ15341.1"/>
    <property type="molecule type" value="Genomic_DNA"/>
</dbReference>
<dbReference type="PANTHER" id="PTHR21330">
    <property type="entry name" value="E3 SUMO-PROTEIN LIGASE NSE2"/>
    <property type="match status" value="1"/>
</dbReference>
<comment type="pathway">
    <text evidence="2">Protein modification; protein sumoylation.</text>
</comment>
<evidence type="ECO:0000256" key="9">
    <source>
        <dbReference type="ARBA" id="ARBA00023242"/>
    </source>
</evidence>
<reference evidence="12" key="1">
    <citation type="journal article" date="2022" name="Proc. Natl. Acad. Sci. U.S.A.">
        <title>Life cycle and functional genomics of the unicellular red alga Galdieria for elucidating algal and plant evolution and industrial use.</title>
        <authorList>
            <person name="Hirooka S."/>
            <person name="Itabashi T."/>
            <person name="Ichinose T.M."/>
            <person name="Onuma R."/>
            <person name="Fujiwara T."/>
            <person name="Yamashita S."/>
            <person name="Jong L.W."/>
            <person name="Tomita R."/>
            <person name="Iwane A.H."/>
            <person name="Miyagishima S.Y."/>
        </authorList>
    </citation>
    <scope>NUCLEOTIDE SEQUENCE</scope>
    <source>
        <strain evidence="12">NBRC 102759</strain>
    </source>
</reference>
<evidence type="ECO:0000256" key="7">
    <source>
        <dbReference type="ARBA" id="ARBA00022786"/>
    </source>
</evidence>
<dbReference type="OrthoDB" id="26899at2759"/>
<dbReference type="Pfam" id="PF11789">
    <property type="entry name" value="zf-Nse"/>
    <property type="match status" value="1"/>
</dbReference>
<reference evidence="12" key="2">
    <citation type="submission" date="2022-01" db="EMBL/GenBank/DDBJ databases">
        <authorList>
            <person name="Hirooka S."/>
            <person name="Miyagishima S.Y."/>
        </authorList>
    </citation>
    <scope>NUCLEOTIDE SEQUENCE</scope>
    <source>
        <strain evidence="12">NBRC 102759</strain>
    </source>
</reference>
<evidence type="ECO:0000313" key="12">
    <source>
        <dbReference type="EMBL" id="GJQ15341.1"/>
    </source>
</evidence>
<dbReference type="Gene3D" id="3.30.40.10">
    <property type="entry name" value="Zinc/RING finger domain, C3HC4 (zinc finger)"/>
    <property type="match status" value="1"/>
</dbReference>
<dbReference type="CDD" id="cd16651">
    <property type="entry name" value="SPL-RING_NSE2"/>
    <property type="match status" value="1"/>
</dbReference>
<keyword evidence="8" id="KW-0862">Zinc</keyword>
<evidence type="ECO:0000256" key="3">
    <source>
        <dbReference type="ARBA" id="ARBA00008212"/>
    </source>
</evidence>
<evidence type="ECO:0000256" key="2">
    <source>
        <dbReference type="ARBA" id="ARBA00004718"/>
    </source>
</evidence>
<proteinExistence type="inferred from homology"/>
<evidence type="ECO:0000259" key="11">
    <source>
        <dbReference type="PROSITE" id="PS51044"/>
    </source>
</evidence>
<evidence type="ECO:0000256" key="6">
    <source>
        <dbReference type="ARBA" id="ARBA00022771"/>
    </source>
</evidence>
<dbReference type="AlphaFoldDB" id="A0A9C7UTV8"/>
<evidence type="ECO:0000256" key="4">
    <source>
        <dbReference type="ARBA" id="ARBA00022679"/>
    </source>
</evidence>
<keyword evidence="6 10" id="KW-0863">Zinc-finger</keyword>
<dbReference type="GO" id="GO:0016925">
    <property type="term" value="P:protein sumoylation"/>
    <property type="evidence" value="ECO:0007669"/>
    <property type="project" value="TreeGrafter"/>
</dbReference>
<dbReference type="SUPFAM" id="SSF57850">
    <property type="entry name" value="RING/U-box"/>
    <property type="match status" value="1"/>
</dbReference>
<dbReference type="InterPro" id="IPR013083">
    <property type="entry name" value="Znf_RING/FYVE/PHD"/>
</dbReference>
<keyword evidence="9" id="KW-0539">Nucleus</keyword>
<keyword evidence="5" id="KW-0479">Metal-binding</keyword>
<dbReference type="InterPro" id="IPR004181">
    <property type="entry name" value="Znf_MIZ"/>
</dbReference>
<sequence length="249" mass="28721">MNFQSELTLPNNVFLERTGAWEELKKTSEDGLFYLKYLLEVYSQSDVGNFSKKDLDLLKRLAYDWTETKQETALYLEANKTCQRVSSSGNLKKEHRSSEGNNILKLYVEVISKSQNIDKSEVTEELKRLLNFIELLEEGEVVSSVFPSDEKQFTCPISQKRLVDPVKNKECLHTYSRLALLEYLKHHNSSKKQTCVRCPVAFCDKLVSLDSIEPDYEMEKLLKEWSTCQKERTNSIEAVSVEEFASSSS</sequence>
<evidence type="ECO:0000256" key="1">
    <source>
        <dbReference type="ARBA" id="ARBA00004123"/>
    </source>
</evidence>
<name>A0A9C7UTV8_9RHOD</name>
<dbReference type="PROSITE" id="PS51044">
    <property type="entry name" value="ZF_SP_RING"/>
    <property type="match status" value="1"/>
</dbReference>
<comment type="similarity">
    <text evidence="3">Belongs to the NSE2 family.</text>
</comment>
<dbReference type="GO" id="GO:0061665">
    <property type="term" value="F:SUMO ligase activity"/>
    <property type="evidence" value="ECO:0007669"/>
    <property type="project" value="TreeGrafter"/>
</dbReference>
<dbReference type="GO" id="GO:0000724">
    <property type="term" value="P:double-strand break repair via homologous recombination"/>
    <property type="evidence" value="ECO:0007669"/>
    <property type="project" value="InterPro"/>
</dbReference>